<feature type="domain" description="Trichohyalin-plectin-homology" evidence="9">
    <location>
        <begin position="126"/>
        <end position="447"/>
    </location>
</feature>
<keyword evidence="5" id="KW-0966">Cell projection</keyword>
<evidence type="ECO:0000256" key="6">
    <source>
        <dbReference type="ARBA" id="ARBA00034116"/>
    </source>
</evidence>
<feature type="region of interest" description="Disordered" evidence="8">
    <location>
        <begin position="375"/>
        <end position="401"/>
    </location>
</feature>
<dbReference type="InterPro" id="IPR033253">
    <property type="entry name" value="CFAP45"/>
</dbReference>
<comment type="subcellular location">
    <subcellularLocation>
        <location evidence="1">Cell projection</location>
        <location evidence="1">Cilium</location>
        <location evidence="1">Flagellum</location>
    </subcellularLocation>
</comment>
<evidence type="ECO:0000313" key="11">
    <source>
        <dbReference type="Proteomes" id="UP000225706"/>
    </source>
</evidence>
<evidence type="ECO:0000256" key="4">
    <source>
        <dbReference type="ARBA" id="ARBA00023069"/>
    </source>
</evidence>
<sequence length="468" mass="54700">MPNSTVGSSESGGSNASRKSWTRQYHTINRTSTVDETLFASPKKVRPGEEDAFAAALSERSRRRSSPGGKKSPAKSEEPEMIQVITKDLIRRLRVPQEDPSGRSIILEVGEFRRIKSASHVPTQAEKEASMEEMKKRKEALQNASEERKNFMQTMELKRKENAKPSDLEQEKMIQSGTLLDKANELMEEQDDEIKKLNEAMLQYLDKLQAEDLENLIKKKEVQRALMKEVAKANEEIAELKERKAAQDKLEEIKVMEYLKQKAEREEAYQRELEVARVEKEKEIARLRAQQERAKDKQAEKDALRAKRNQEEAEREWRRKEKEEAEKKKQTEEMLRAAREVQVRNKDHFLAVQAARDRAEFERVLMVQEEQQLKDEDAEKVDAVRRHQHAAEVRQQVREKEKDRIKARNAFFEEGIKLDQEARARRQKLDEIKRRKLQELKDAGVPDKYCNEVARRIEAPPPSLSRMY</sequence>
<dbReference type="STRING" id="50429.A0A2B4S6A9"/>
<dbReference type="PANTHER" id="PTHR15504">
    <property type="entry name" value="NASOPHARYNGEAL EPITHELIUM SPECIFIC PROTEIN 1"/>
    <property type="match status" value="1"/>
</dbReference>
<dbReference type="InterPro" id="IPR043597">
    <property type="entry name" value="TPH_dom"/>
</dbReference>
<evidence type="ECO:0000256" key="3">
    <source>
        <dbReference type="ARBA" id="ARBA00023054"/>
    </source>
</evidence>
<dbReference type="AlphaFoldDB" id="A0A2B4S6A9"/>
<keyword evidence="4" id="KW-0969">Cilium</keyword>
<evidence type="ECO:0000256" key="1">
    <source>
        <dbReference type="ARBA" id="ARBA00004230"/>
    </source>
</evidence>
<dbReference type="GO" id="GO:0031514">
    <property type="term" value="C:motile cilium"/>
    <property type="evidence" value="ECO:0007669"/>
    <property type="project" value="UniProtKB-SubCell"/>
</dbReference>
<dbReference type="PANTHER" id="PTHR15504:SF0">
    <property type="entry name" value="CILIA- AND FLAGELLA-ASSOCIATED PROTEIN 45"/>
    <property type="match status" value="1"/>
</dbReference>
<evidence type="ECO:0000313" key="10">
    <source>
        <dbReference type="EMBL" id="PFX24062.1"/>
    </source>
</evidence>
<feature type="region of interest" description="Disordered" evidence="8">
    <location>
        <begin position="289"/>
        <end position="331"/>
    </location>
</feature>
<name>A0A2B4S6A9_STYPI</name>
<gene>
    <name evidence="10" type="primary">CCDC19</name>
    <name evidence="10" type="ORF">AWC38_SpisGene11345</name>
</gene>
<dbReference type="Pfam" id="PF13868">
    <property type="entry name" value="TPH"/>
    <property type="match status" value="1"/>
</dbReference>
<dbReference type="OrthoDB" id="1902038at2759"/>
<evidence type="ECO:0000256" key="2">
    <source>
        <dbReference type="ARBA" id="ARBA00022846"/>
    </source>
</evidence>
<dbReference type="Proteomes" id="UP000225706">
    <property type="component" value="Unassembled WGS sequence"/>
</dbReference>
<keyword evidence="2" id="KW-0282">Flagellum</keyword>
<accession>A0A2B4S6A9</accession>
<protein>
    <recommendedName>
        <fullName evidence="7">Cilia- and flagella-associated protein 45</fullName>
    </recommendedName>
</protein>
<feature type="compositionally biased region" description="Polar residues" evidence="8">
    <location>
        <begin position="1"/>
        <end position="35"/>
    </location>
</feature>
<keyword evidence="3" id="KW-0175">Coiled coil</keyword>
<proteinExistence type="inferred from homology"/>
<reference evidence="11" key="1">
    <citation type="journal article" date="2017" name="bioRxiv">
        <title>Comparative analysis of the genomes of Stylophora pistillata and Acropora digitifera provides evidence for extensive differences between species of corals.</title>
        <authorList>
            <person name="Voolstra C.R."/>
            <person name="Li Y."/>
            <person name="Liew Y.J."/>
            <person name="Baumgarten S."/>
            <person name="Zoccola D."/>
            <person name="Flot J.-F."/>
            <person name="Tambutte S."/>
            <person name="Allemand D."/>
            <person name="Aranda M."/>
        </authorList>
    </citation>
    <scope>NUCLEOTIDE SEQUENCE [LARGE SCALE GENOMIC DNA]</scope>
</reference>
<feature type="region of interest" description="Disordered" evidence="8">
    <location>
        <begin position="1"/>
        <end position="81"/>
    </location>
</feature>
<evidence type="ECO:0000259" key="9">
    <source>
        <dbReference type="Pfam" id="PF13868"/>
    </source>
</evidence>
<organism evidence="10 11">
    <name type="scientific">Stylophora pistillata</name>
    <name type="common">Smooth cauliflower coral</name>
    <dbReference type="NCBI Taxonomy" id="50429"/>
    <lineage>
        <taxon>Eukaryota</taxon>
        <taxon>Metazoa</taxon>
        <taxon>Cnidaria</taxon>
        <taxon>Anthozoa</taxon>
        <taxon>Hexacorallia</taxon>
        <taxon>Scleractinia</taxon>
        <taxon>Astrocoeniina</taxon>
        <taxon>Pocilloporidae</taxon>
        <taxon>Stylophora</taxon>
    </lineage>
</organism>
<comment type="caution">
    <text evidence="10">The sequence shown here is derived from an EMBL/GenBank/DDBJ whole genome shotgun (WGS) entry which is preliminary data.</text>
</comment>
<dbReference type="EMBL" id="LSMT01000187">
    <property type="protein sequence ID" value="PFX24062.1"/>
    <property type="molecule type" value="Genomic_DNA"/>
</dbReference>
<keyword evidence="11" id="KW-1185">Reference proteome</keyword>
<evidence type="ECO:0000256" key="7">
    <source>
        <dbReference type="ARBA" id="ARBA00034142"/>
    </source>
</evidence>
<evidence type="ECO:0000256" key="8">
    <source>
        <dbReference type="SAM" id="MobiDB-lite"/>
    </source>
</evidence>
<evidence type="ECO:0000256" key="5">
    <source>
        <dbReference type="ARBA" id="ARBA00023273"/>
    </source>
</evidence>
<comment type="similarity">
    <text evidence="6">Belongs to the CFAP45 family.</text>
</comment>